<evidence type="ECO:0000313" key="1">
    <source>
        <dbReference type="EMBL" id="PZP55203.1"/>
    </source>
</evidence>
<accession>A0A2W5FJN0</accession>
<reference evidence="1 2" key="1">
    <citation type="submission" date="2017-08" db="EMBL/GenBank/DDBJ databases">
        <title>Infants hospitalized years apart are colonized by the same room-sourced microbial strains.</title>
        <authorList>
            <person name="Brooks B."/>
            <person name="Olm M.R."/>
            <person name="Firek B.A."/>
            <person name="Baker R."/>
            <person name="Thomas B.C."/>
            <person name="Morowitz M.J."/>
            <person name="Banfield J.F."/>
        </authorList>
    </citation>
    <scope>NUCLEOTIDE SEQUENCE [LARGE SCALE GENOMIC DNA]</scope>
    <source>
        <strain evidence="1">S2_006_000_R2_64</strain>
    </source>
</reference>
<gene>
    <name evidence="1" type="ORF">DI586_07625</name>
</gene>
<organism evidence="1 2">
    <name type="scientific">Micavibrio aeruginosavorus</name>
    <dbReference type="NCBI Taxonomy" id="349221"/>
    <lineage>
        <taxon>Bacteria</taxon>
        <taxon>Pseudomonadati</taxon>
        <taxon>Bdellovibrionota</taxon>
        <taxon>Bdellovibrionia</taxon>
        <taxon>Bdellovibrionales</taxon>
        <taxon>Pseudobdellovibrionaceae</taxon>
        <taxon>Micavibrio</taxon>
    </lineage>
</organism>
<dbReference type="Proteomes" id="UP000249739">
    <property type="component" value="Unassembled WGS sequence"/>
</dbReference>
<evidence type="ECO:0000313" key="2">
    <source>
        <dbReference type="Proteomes" id="UP000249739"/>
    </source>
</evidence>
<dbReference type="EMBL" id="QFOT01000082">
    <property type="protein sequence ID" value="PZP55203.1"/>
    <property type="molecule type" value="Genomic_DNA"/>
</dbReference>
<dbReference type="AlphaFoldDB" id="A0A2W5FJN0"/>
<sequence length="409" mass="47524">MSFSFDFNQLKSSSLRAEKDTEYFNTDYPLSSDENLILSVHKTIMDNPDISLYLAWAMSLDFTANDLPDLLGHDCDIDHLIKNPHLSPPPQNVDIFCRNIGIHPAYLQPCLSRKDQKYHFNIMNVIANIALDEKSLDEDHHIAMKALRSERDKFLAFERNFPVDASYLRTAYSFPETLNGRFYQASMDDAHDIETGLDFMQRYLERKLEDIVADNKGLHHLHQRCELSRQCVSAMARALFGEEDASEKLNLFMESMKEVNPLYTDEIGWNFETGNILCVYSANWEIFTPELDPDYKLNCMELCGEESREVIDEFVNHVLAYQYKLDAYMTARNKNSDILTTEWELDNLQSWRGTKPDCQHEKNAWQIPFFLNFKLAESIVGVKDALPFKTNLPMVINHSHDHLFPHLNK</sequence>
<comment type="caution">
    <text evidence="1">The sequence shown here is derived from an EMBL/GenBank/DDBJ whole genome shotgun (WGS) entry which is preliminary data.</text>
</comment>
<protein>
    <submittedName>
        <fullName evidence="1">Uncharacterized protein</fullName>
    </submittedName>
</protein>
<proteinExistence type="predicted"/>
<name>A0A2W5FJN0_9BACT</name>